<reference evidence="2" key="1">
    <citation type="submission" date="2016-11" db="EMBL/GenBank/DDBJ databases">
        <authorList>
            <person name="Varghese N."/>
            <person name="Submissions S."/>
        </authorList>
    </citation>
    <scope>NUCLEOTIDE SEQUENCE [LARGE SCALE GENOMIC DNA]</scope>
    <source>
        <strain evidence="2">DSM 28223</strain>
    </source>
</reference>
<keyword evidence="2" id="KW-1185">Reference proteome</keyword>
<organism evidence="1 2">
    <name type="scientific">Cognatishimia maritima</name>
    <dbReference type="NCBI Taxonomy" id="870908"/>
    <lineage>
        <taxon>Bacteria</taxon>
        <taxon>Pseudomonadati</taxon>
        <taxon>Pseudomonadota</taxon>
        <taxon>Alphaproteobacteria</taxon>
        <taxon>Rhodobacterales</taxon>
        <taxon>Paracoccaceae</taxon>
        <taxon>Cognatishimia</taxon>
    </lineage>
</organism>
<dbReference type="OrthoDB" id="7850839at2"/>
<dbReference type="RefSeq" id="WP_072792620.1">
    <property type="nucleotide sequence ID" value="NZ_FQWM01000002.1"/>
</dbReference>
<accession>A0A1M5PLA1</accession>
<proteinExistence type="predicted"/>
<protein>
    <submittedName>
        <fullName evidence="1">Uncharacterized protein</fullName>
    </submittedName>
</protein>
<gene>
    <name evidence="1" type="ORF">SAMN04488044_1859</name>
</gene>
<evidence type="ECO:0000313" key="1">
    <source>
        <dbReference type="EMBL" id="SHH02546.1"/>
    </source>
</evidence>
<name>A0A1M5PLA1_9RHOB</name>
<dbReference type="EMBL" id="FQWM01000002">
    <property type="protein sequence ID" value="SHH02546.1"/>
    <property type="molecule type" value="Genomic_DNA"/>
</dbReference>
<dbReference type="Proteomes" id="UP000184211">
    <property type="component" value="Unassembled WGS sequence"/>
</dbReference>
<evidence type="ECO:0000313" key="2">
    <source>
        <dbReference type="Proteomes" id="UP000184211"/>
    </source>
</evidence>
<dbReference type="AlphaFoldDB" id="A0A1M5PLA1"/>
<sequence>MLKTMGADDAPVLILSPNALEAADIGDFLLRRGCPGVITETRLNSASSPLNYLAHAPKLVFFAFPLNTNENKDWVKSALAKDWQIILINGDNTDPDFQSLRMISRPFSSSQLEAALTDMDI</sequence>
<dbReference type="STRING" id="870908.SAMN04488044_1859"/>